<gene>
    <name evidence="2" type="ORF">IAB81_01455</name>
</gene>
<evidence type="ECO:0000313" key="2">
    <source>
        <dbReference type="EMBL" id="MBO8472283.1"/>
    </source>
</evidence>
<feature type="domain" description="BACON" evidence="1">
    <location>
        <begin position="8"/>
        <end position="59"/>
    </location>
</feature>
<evidence type="ECO:0000313" key="3">
    <source>
        <dbReference type="Proteomes" id="UP000823604"/>
    </source>
</evidence>
<accession>A0A9D9IGI3</accession>
<dbReference type="Proteomes" id="UP000823604">
    <property type="component" value="Unassembled WGS sequence"/>
</dbReference>
<reference evidence="2" key="2">
    <citation type="journal article" date="2021" name="PeerJ">
        <title>Extensive microbial diversity within the chicken gut microbiome revealed by metagenomics and culture.</title>
        <authorList>
            <person name="Gilroy R."/>
            <person name="Ravi A."/>
            <person name="Getino M."/>
            <person name="Pursley I."/>
            <person name="Horton D.L."/>
            <person name="Alikhan N.F."/>
            <person name="Baker D."/>
            <person name="Gharbi K."/>
            <person name="Hall N."/>
            <person name="Watson M."/>
            <person name="Adriaenssens E.M."/>
            <person name="Foster-Nyarko E."/>
            <person name="Jarju S."/>
            <person name="Secka A."/>
            <person name="Antonio M."/>
            <person name="Oren A."/>
            <person name="Chaudhuri R.R."/>
            <person name="La Ragione R."/>
            <person name="Hildebrand F."/>
            <person name="Pallen M.J."/>
        </authorList>
    </citation>
    <scope>NUCLEOTIDE SEQUENCE</scope>
    <source>
        <strain evidence="2">B1-8020</strain>
    </source>
</reference>
<evidence type="ECO:0000259" key="1">
    <source>
        <dbReference type="Pfam" id="PF13004"/>
    </source>
</evidence>
<dbReference type="CDD" id="cd14948">
    <property type="entry name" value="BACON"/>
    <property type="match status" value="1"/>
</dbReference>
<dbReference type="InterPro" id="IPR013783">
    <property type="entry name" value="Ig-like_fold"/>
</dbReference>
<organism evidence="2 3">
    <name type="scientific">Candidatus Merdivivens pullicola</name>
    <dbReference type="NCBI Taxonomy" id="2840872"/>
    <lineage>
        <taxon>Bacteria</taxon>
        <taxon>Pseudomonadati</taxon>
        <taxon>Bacteroidota</taxon>
        <taxon>Bacteroidia</taxon>
        <taxon>Bacteroidales</taxon>
        <taxon>Muribaculaceae</taxon>
        <taxon>Muribaculaceae incertae sedis</taxon>
        <taxon>Candidatus Merdivivens</taxon>
    </lineage>
</organism>
<reference evidence="2" key="1">
    <citation type="submission" date="2020-10" db="EMBL/GenBank/DDBJ databases">
        <authorList>
            <person name="Gilroy R."/>
        </authorList>
    </citation>
    <scope>NUCLEOTIDE SEQUENCE</scope>
    <source>
        <strain evidence="2">B1-8020</strain>
    </source>
</reference>
<dbReference type="AlphaFoldDB" id="A0A9D9IGI3"/>
<dbReference type="Gene3D" id="2.60.40.10">
    <property type="entry name" value="Immunoglobulins"/>
    <property type="match status" value="1"/>
</dbReference>
<protein>
    <submittedName>
        <fullName evidence="2">BACON domain-containing protein</fullName>
    </submittedName>
</protein>
<sequence length="136" mass="14912">MNVYSVSEWHAQTDADWLLLTKSEDALIVGAERNRSLDARTAVVTVTDGLSSAEFEVSQQAGKVAIYHVEGIIAQGAPARAVSSNGRYVLGFSSAGTWVVDLWSLGDLESGDNIPEENVIASDQMYHSYHFEMYRL</sequence>
<dbReference type="Pfam" id="PF13004">
    <property type="entry name" value="BACON"/>
    <property type="match status" value="1"/>
</dbReference>
<name>A0A9D9IGI3_9BACT</name>
<dbReference type="InterPro" id="IPR024361">
    <property type="entry name" value="BACON"/>
</dbReference>
<dbReference type="EMBL" id="JADIMA010000014">
    <property type="protein sequence ID" value="MBO8472283.1"/>
    <property type="molecule type" value="Genomic_DNA"/>
</dbReference>
<proteinExistence type="predicted"/>
<comment type="caution">
    <text evidence="2">The sequence shown here is derived from an EMBL/GenBank/DDBJ whole genome shotgun (WGS) entry which is preliminary data.</text>
</comment>